<comment type="caution">
    <text evidence="1">The sequence shown here is derived from an EMBL/GenBank/DDBJ whole genome shotgun (WGS) entry which is preliminary data.</text>
</comment>
<organism evidence="1 2">
    <name type="scientific">Candidatus Daviesbacteria bacterium GW2011_GWB1_36_5</name>
    <dbReference type="NCBI Taxonomy" id="1618426"/>
    <lineage>
        <taxon>Bacteria</taxon>
        <taxon>Candidatus Daviesiibacteriota</taxon>
    </lineage>
</organism>
<name>A0A0G0EVL0_9BACT</name>
<dbReference type="EMBL" id="LBSA01000013">
    <property type="protein sequence ID" value="KKQ09547.1"/>
    <property type="molecule type" value="Genomic_DNA"/>
</dbReference>
<gene>
    <name evidence="1" type="ORF">US19_C0013G0021</name>
</gene>
<sequence>EAGRLEILQPWLKAIVTIPEMPWHKEILQEKLFRLNCE</sequence>
<dbReference type="AlphaFoldDB" id="A0A0G0EVL0"/>
<evidence type="ECO:0000313" key="1">
    <source>
        <dbReference type="EMBL" id="KKQ09547.1"/>
    </source>
</evidence>
<protein>
    <submittedName>
        <fullName evidence="1">Uncharacterized protein</fullName>
    </submittedName>
</protein>
<accession>A0A0G0EVL0</accession>
<evidence type="ECO:0000313" key="2">
    <source>
        <dbReference type="Proteomes" id="UP000034492"/>
    </source>
</evidence>
<feature type="non-terminal residue" evidence="1">
    <location>
        <position position="1"/>
    </location>
</feature>
<proteinExistence type="predicted"/>
<dbReference type="Proteomes" id="UP000034492">
    <property type="component" value="Unassembled WGS sequence"/>
</dbReference>
<reference evidence="1 2" key="1">
    <citation type="journal article" date="2015" name="Nature">
        <title>rRNA introns, odd ribosomes, and small enigmatic genomes across a large radiation of phyla.</title>
        <authorList>
            <person name="Brown C.T."/>
            <person name="Hug L.A."/>
            <person name="Thomas B.C."/>
            <person name="Sharon I."/>
            <person name="Castelle C.J."/>
            <person name="Singh A."/>
            <person name="Wilkins M.J."/>
            <person name="Williams K.H."/>
            <person name="Banfield J.F."/>
        </authorList>
    </citation>
    <scope>NUCLEOTIDE SEQUENCE [LARGE SCALE GENOMIC DNA]</scope>
</reference>